<accession>A0ABQ0L858</accession>
<name>A0ABQ0L858_MYCCL</name>
<organism evidence="2 3">
    <name type="scientific">Mycena chlorophos</name>
    <name type="common">Agaric fungus</name>
    <name type="synonym">Agaricus chlorophos</name>
    <dbReference type="NCBI Taxonomy" id="658473"/>
    <lineage>
        <taxon>Eukaryota</taxon>
        <taxon>Fungi</taxon>
        <taxon>Dikarya</taxon>
        <taxon>Basidiomycota</taxon>
        <taxon>Agaricomycotina</taxon>
        <taxon>Agaricomycetes</taxon>
        <taxon>Agaricomycetidae</taxon>
        <taxon>Agaricales</taxon>
        <taxon>Marasmiineae</taxon>
        <taxon>Mycenaceae</taxon>
        <taxon>Mycena</taxon>
    </lineage>
</organism>
<dbReference type="EMBL" id="DF843293">
    <property type="protein sequence ID" value="GAT47278.1"/>
    <property type="molecule type" value="Genomic_DNA"/>
</dbReference>
<dbReference type="Proteomes" id="UP000815677">
    <property type="component" value="Unassembled WGS sequence"/>
</dbReference>
<feature type="region of interest" description="Disordered" evidence="1">
    <location>
        <begin position="53"/>
        <end position="83"/>
    </location>
</feature>
<feature type="compositionally biased region" description="Basic and acidic residues" evidence="1">
    <location>
        <begin position="55"/>
        <end position="66"/>
    </location>
</feature>
<evidence type="ECO:0000313" key="3">
    <source>
        <dbReference type="Proteomes" id="UP000815677"/>
    </source>
</evidence>
<reference evidence="2" key="1">
    <citation type="submission" date="2014-09" db="EMBL/GenBank/DDBJ databases">
        <title>Genome sequence of the luminous mushroom Mycena chlorophos for searching fungal bioluminescence genes.</title>
        <authorList>
            <person name="Tanaka Y."/>
            <person name="Kasuga D."/>
            <person name="Oba Y."/>
            <person name="Hase S."/>
            <person name="Sato K."/>
            <person name="Oba Y."/>
            <person name="Sakakibara Y."/>
        </authorList>
    </citation>
    <scope>NUCLEOTIDE SEQUENCE</scope>
</reference>
<keyword evidence="3" id="KW-1185">Reference proteome</keyword>
<gene>
    <name evidence="2" type="ORF">MCHLO_04743</name>
</gene>
<evidence type="ECO:0000313" key="2">
    <source>
        <dbReference type="EMBL" id="GAT47278.1"/>
    </source>
</evidence>
<sequence length="250" mass="27824">MGERDERLAIRPVLSNLCAYCVEVSSRTSLSLPATAIPAPEWSLPALWRRRRASGGREERPERDEASNECGRQSPANERARNCEVAAHTRRQKQHQTFGGHQVDGDQHPDAVLSRRRSFVVSRPATGMSRELDGVEYCGAGAASVLYHQSPVPSVPSFLHPPSPACKLLLYSFTFVHPSSFTFEFLSYHTFSRFHFCSTDTFSLIYTYERRTDGSGSRRQGGPRTSRGSRCGIAGCGGCGCAKMRRCWFV</sequence>
<protein>
    <submittedName>
        <fullName evidence="2">Uncharacterized protein</fullName>
    </submittedName>
</protein>
<proteinExistence type="predicted"/>
<evidence type="ECO:0000256" key="1">
    <source>
        <dbReference type="SAM" id="MobiDB-lite"/>
    </source>
</evidence>